<dbReference type="EMBL" id="NBSK02000007">
    <property type="protein sequence ID" value="KAJ0198132.1"/>
    <property type="molecule type" value="Genomic_DNA"/>
</dbReference>
<evidence type="ECO:0000313" key="3">
    <source>
        <dbReference type="Proteomes" id="UP000235145"/>
    </source>
</evidence>
<dbReference type="Proteomes" id="UP000235145">
    <property type="component" value="Unassembled WGS sequence"/>
</dbReference>
<protein>
    <submittedName>
        <fullName evidence="2">Uncharacterized protein</fullName>
    </submittedName>
</protein>
<gene>
    <name evidence="2" type="ORF">LSAT_V11C700377460</name>
</gene>
<feature type="compositionally biased region" description="Basic and acidic residues" evidence="1">
    <location>
        <begin position="11"/>
        <end position="29"/>
    </location>
</feature>
<reference evidence="2 3" key="1">
    <citation type="journal article" date="2017" name="Nat. Commun.">
        <title>Genome assembly with in vitro proximity ligation data and whole-genome triplication in lettuce.</title>
        <authorList>
            <person name="Reyes-Chin-Wo S."/>
            <person name="Wang Z."/>
            <person name="Yang X."/>
            <person name="Kozik A."/>
            <person name="Arikit S."/>
            <person name="Song C."/>
            <person name="Xia L."/>
            <person name="Froenicke L."/>
            <person name="Lavelle D.O."/>
            <person name="Truco M.J."/>
            <person name="Xia R."/>
            <person name="Zhu S."/>
            <person name="Xu C."/>
            <person name="Xu H."/>
            <person name="Xu X."/>
            <person name="Cox K."/>
            <person name="Korf I."/>
            <person name="Meyers B.C."/>
            <person name="Michelmore R.W."/>
        </authorList>
    </citation>
    <scope>NUCLEOTIDE SEQUENCE [LARGE SCALE GENOMIC DNA]</scope>
    <source>
        <strain evidence="3">cv. Salinas</strain>
        <tissue evidence="2">Seedlings</tissue>
    </source>
</reference>
<comment type="caution">
    <text evidence="2">The sequence shown here is derived from an EMBL/GenBank/DDBJ whole genome shotgun (WGS) entry which is preliminary data.</text>
</comment>
<sequence length="365" mass="40663">MESEILIEEDPPIHTEEQEPIRTKGQEQVRTKCEVNPSINNFVPFRPPSPKTTTSVPITISPLPLVSSQTPTMIPVSIPILTDSTLPPKTSTTPECSVKVYDTGANTSGFSTHVTPPISPIHTDDPEMLFGDDDDEDLEAFSFSPFQIRVANDDDVSTSKVEFKSIHEKLDHLLLASSTSTSKAYSKAAIEAILERVTTEHTVNSSSFSQKVSDSVAVCKDTTEKVDKLIFDTRVFMDKYHVTYNNKTSITNKAIQNIGAMFKEEKVSFVELHTEFKFDHEAFQNAVDVKLSKLKADLAIESKIMDAFALKEEKCKVLETKVHYTQTKVDDLLVENAVMRNCISDINGLLSDIIETRDPMISITI</sequence>
<proteinExistence type="predicted"/>
<keyword evidence="3" id="KW-1185">Reference proteome</keyword>
<feature type="compositionally biased region" description="Acidic residues" evidence="1">
    <location>
        <begin position="1"/>
        <end position="10"/>
    </location>
</feature>
<evidence type="ECO:0000313" key="2">
    <source>
        <dbReference type="EMBL" id="KAJ0198132.1"/>
    </source>
</evidence>
<dbReference type="AlphaFoldDB" id="A0A9R1V411"/>
<feature type="region of interest" description="Disordered" evidence="1">
    <location>
        <begin position="1"/>
        <end position="29"/>
    </location>
</feature>
<accession>A0A9R1V411</accession>
<organism evidence="2 3">
    <name type="scientific">Lactuca sativa</name>
    <name type="common">Garden lettuce</name>
    <dbReference type="NCBI Taxonomy" id="4236"/>
    <lineage>
        <taxon>Eukaryota</taxon>
        <taxon>Viridiplantae</taxon>
        <taxon>Streptophyta</taxon>
        <taxon>Embryophyta</taxon>
        <taxon>Tracheophyta</taxon>
        <taxon>Spermatophyta</taxon>
        <taxon>Magnoliopsida</taxon>
        <taxon>eudicotyledons</taxon>
        <taxon>Gunneridae</taxon>
        <taxon>Pentapetalae</taxon>
        <taxon>asterids</taxon>
        <taxon>campanulids</taxon>
        <taxon>Asterales</taxon>
        <taxon>Asteraceae</taxon>
        <taxon>Cichorioideae</taxon>
        <taxon>Cichorieae</taxon>
        <taxon>Lactucinae</taxon>
        <taxon>Lactuca</taxon>
    </lineage>
</organism>
<evidence type="ECO:0000256" key="1">
    <source>
        <dbReference type="SAM" id="MobiDB-lite"/>
    </source>
</evidence>
<name>A0A9R1V411_LACSA</name>